<evidence type="ECO:0000256" key="1">
    <source>
        <dbReference type="SAM" id="MobiDB-lite"/>
    </source>
</evidence>
<feature type="compositionally biased region" description="Polar residues" evidence="1">
    <location>
        <begin position="24"/>
        <end position="34"/>
    </location>
</feature>
<comment type="caution">
    <text evidence="2">The sequence shown here is derived from an EMBL/GenBank/DDBJ whole genome shotgun (WGS) entry which is preliminary data.</text>
</comment>
<accession>A0ABX3J284</accession>
<reference evidence="2 3" key="1">
    <citation type="submission" date="2017-02" db="EMBL/GenBank/DDBJ databases">
        <title>Amycolatopsis azurea DSM 43854 draft genome.</title>
        <authorList>
            <person name="Mayilraj S."/>
        </authorList>
    </citation>
    <scope>NUCLEOTIDE SEQUENCE [LARGE SCALE GENOMIC DNA]</scope>
    <source>
        <strain evidence="2 3">DSM 43854</strain>
    </source>
</reference>
<evidence type="ECO:0000313" key="2">
    <source>
        <dbReference type="EMBL" id="OOC01752.1"/>
    </source>
</evidence>
<dbReference type="EMBL" id="MUXN01000027">
    <property type="protein sequence ID" value="OOC01752.1"/>
    <property type="molecule type" value="Genomic_DNA"/>
</dbReference>
<sequence>MSCHSPRGGPRTGHKLPLPARRNPQPSLSGSGTFFFSPTPHVGYGCCESHFRNVEGCESGFRNGGRRRTVLCRVGRE</sequence>
<feature type="region of interest" description="Disordered" evidence="1">
    <location>
        <begin position="1"/>
        <end position="34"/>
    </location>
</feature>
<proteinExistence type="predicted"/>
<protein>
    <submittedName>
        <fullName evidence="2">Uncharacterized protein</fullName>
    </submittedName>
</protein>
<name>A0ABX3J284_9PSEU</name>
<organism evidence="2 3">
    <name type="scientific">Amycolatopsis azurea DSM 43854</name>
    <dbReference type="NCBI Taxonomy" id="1238180"/>
    <lineage>
        <taxon>Bacteria</taxon>
        <taxon>Bacillati</taxon>
        <taxon>Actinomycetota</taxon>
        <taxon>Actinomycetes</taxon>
        <taxon>Pseudonocardiales</taxon>
        <taxon>Pseudonocardiaceae</taxon>
        <taxon>Amycolatopsis</taxon>
    </lineage>
</organism>
<gene>
    <name evidence="2" type="ORF">B0293_36085</name>
</gene>
<keyword evidence="3" id="KW-1185">Reference proteome</keyword>
<dbReference type="Proteomes" id="UP000188551">
    <property type="component" value="Unassembled WGS sequence"/>
</dbReference>
<evidence type="ECO:0000313" key="3">
    <source>
        <dbReference type="Proteomes" id="UP000188551"/>
    </source>
</evidence>